<dbReference type="VEuPathDB" id="CryptoDB:ChTU502y2012_407g0120"/>
<evidence type="ECO:0000256" key="1">
    <source>
        <dbReference type="SAM" id="Coils"/>
    </source>
</evidence>
<feature type="region of interest" description="Disordered" evidence="2">
    <location>
        <begin position="172"/>
        <end position="199"/>
    </location>
</feature>
<name>A0A0S4THW8_CRYHO</name>
<gene>
    <name evidence="3" type="ORF">CHUDEA7_240</name>
</gene>
<feature type="region of interest" description="Disordered" evidence="2">
    <location>
        <begin position="146"/>
        <end position="165"/>
    </location>
</feature>
<keyword evidence="1" id="KW-0175">Coiled coil</keyword>
<proteinExistence type="predicted"/>
<feature type="compositionally biased region" description="Low complexity" evidence="2">
    <location>
        <begin position="216"/>
        <end position="236"/>
    </location>
</feature>
<protein>
    <submittedName>
        <fullName evidence="3">Uncharacterized protein</fullName>
    </submittedName>
</protein>
<dbReference type="Proteomes" id="UP000199752">
    <property type="component" value="Chromosome 7"/>
</dbReference>
<feature type="compositionally biased region" description="Acidic residues" evidence="2">
    <location>
        <begin position="173"/>
        <end position="190"/>
    </location>
</feature>
<dbReference type="OrthoDB" id="341483at2759"/>
<feature type="region of interest" description="Disordered" evidence="2">
    <location>
        <begin position="216"/>
        <end position="237"/>
    </location>
</feature>
<feature type="coiled-coil region" evidence="1">
    <location>
        <begin position="35"/>
        <end position="93"/>
    </location>
</feature>
<reference evidence="3" key="1">
    <citation type="submission" date="2015-08" db="EMBL/GenBank/DDBJ databases">
        <authorList>
            <person name="Babu N.S."/>
            <person name="Beckwith C.J."/>
            <person name="Beseler K.G."/>
            <person name="Brison A."/>
            <person name="Carone J.V."/>
            <person name="Caskin T.P."/>
            <person name="Diamond M."/>
            <person name="Durham M.E."/>
            <person name="Foxe J.M."/>
            <person name="Go M."/>
            <person name="Henderson B.A."/>
            <person name="Jones I.B."/>
            <person name="McGettigan J.A."/>
            <person name="Micheletti S.J."/>
            <person name="Nasrallah M.E."/>
            <person name="Ortiz D."/>
            <person name="Piller C.R."/>
            <person name="Privatt S.R."/>
            <person name="Schneider S.L."/>
            <person name="Sharp S."/>
            <person name="Smith T.C."/>
            <person name="Stanton J.D."/>
            <person name="Ullery H.E."/>
            <person name="Wilson R.J."/>
            <person name="Serrano M.G."/>
            <person name="Buck G."/>
            <person name="Lee V."/>
            <person name="Wang Y."/>
            <person name="Carvalho R."/>
            <person name="Voegtly L."/>
            <person name="Shi R."/>
            <person name="Duckworth R."/>
            <person name="Johnson A."/>
            <person name="Loviza R."/>
            <person name="Walstead R."/>
            <person name="Shah Z."/>
            <person name="Kiflezghi M."/>
            <person name="Wade K."/>
            <person name="Ball S.L."/>
            <person name="Bradley K.W."/>
            <person name="Asai D.J."/>
            <person name="Bowman C.A."/>
            <person name="Russell D.A."/>
            <person name="Pope W.H."/>
            <person name="Jacobs-Sera D."/>
            <person name="Hendrix R.W."/>
            <person name="Hatfull G.F."/>
        </authorList>
    </citation>
    <scope>NUCLEOTIDE SEQUENCE [LARGE SCALE GENOMIC DNA]</scope>
</reference>
<accession>A0A0S4THW8</accession>
<dbReference type="VEuPathDB" id="CryptoDB:CHUDEA7_240"/>
<organism evidence="3">
    <name type="scientific">Cryptosporidium hominis</name>
    <dbReference type="NCBI Taxonomy" id="237895"/>
    <lineage>
        <taxon>Eukaryota</taxon>
        <taxon>Sar</taxon>
        <taxon>Alveolata</taxon>
        <taxon>Apicomplexa</taxon>
        <taxon>Conoidasida</taxon>
        <taxon>Coccidia</taxon>
        <taxon>Eucoccidiorida</taxon>
        <taxon>Eimeriorina</taxon>
        <taxon>Cryptosporidiidae</taxon>
        <taxon>Cryptosporidium</taxon>
    </lineage>
</organism>
<evidence type="ECO:0000313" key="3">
    <source>
        <dbReference type="EMBL" id="CUV07000.1"/>
    </source>
</evidence>
<sequence>MQSSKTITDQFEELIKKAKTLNKTHPVVQEENVNDKNKKNELNSAKLEISMLQKRHEMCVVQKNAIKDLINLHKEELQLLESALRTIESEEKKVLEIILRETLDGDSLTRATSVEMVERDNDSAYTKSILPSEDLSTQTTYENLEHEVSKSYTSSNNRDPEYSNDEYSYKDELESDESNDYSDNSSEQEDFSSRYSTNRANTERKVRFSIDDLGVSSETKSNNASKSNSSYSVTNAARPSNSIRTTISIPQRYNYIRNRNSSLMKEISIKKILEGNRKLDMEEKDQGQRELVRKLHTLYSSKR</sequence>
<evidence type="ECO:0000256" key="2">
    <source>
        <dbReference type="SAM" id="MobiDB-lite"/>
    </source>
</evidence>
<dbReference type="VEuPathDB" id="CryptoDB:Chro.70037"/>
<dbReference type="VEuPathDB" id="CryptoDB:GY17_00003257"/>
<dbReference type="EMBL" id="LN877953">
    <property type="protein sequence ID" value="CUV07000.1"/>
    <property type="molecule type" value="Genomic_DNA"/>
</dbReference>
<dbReference type="AlphaFoldDB" id="A0A0S4THW8"/>